<organism evidence="7">
    <name type="scientific">Serratia marcescens</name>
    <dbReference type="NCBI Taxonomy" id="615"/>
    <lineage>
        <taxon>Bacteria</taxon>
        <taxon>Pseudomonadati</taxon>
        <taxon>Pseudomonadota</taxon>
        <taxon>Gammaproteobacteria</taxon>
        <taxon>Enterobacterales</taxon>
        <taxon>Yersiniaceae</taxon>
        <taxon>Serratia</taxon>
    </lineage>
</organism>
<feature type="domain" description="Fe/B12 periplasmic-binding" evidence="6">
    <location>
        <begin position="42"/>
        <end position="302"/>
    </location>
</feature>
<dbReference type="SUPFAM" id="SSF53807">
    <property type="entry name" value="Helical backbone' metal receptor"/>
    <property type="match status" value="1"/>
</dbReference>
<dbReference type="PRINTS" id="PR01715">
    <property type="entry name" value="FERRIBNDNGPP"/>
</dbReference>
<dbReference type="NCBIfam" id="NF007864">
    <property type="entry name" value="PRK10576.1"/>
    <property type="match status" value="1"/>
</dbReference>
<keyword evidence="3" id="KW-0813">Transport</keyword>
<evidence type="ECO:0000313" key="7">
    <source>
        <dbReference type="EMBL" id="SAY44982.1"/>
    </source>
</evidence>
<dbReference type="PROSITE" id="PS50983">
    <property type="entry name" value="FE_B12_PBP"/>
    <property type="match status" value="1"/>
</dbReference>
<dbReference type="RefSeq" id="WP_197833796.1">
    <property type="nucleotide sequence ID" value="NZ_JAOCZS010000004.1"/>
</dbReference>
<dbReference type="Gene3D" id="3.40.50.1980">
    <property type="entry name" value="Nitrogenase molybdenum iron protein domain"/>
    <property type="match status" value="2"/>
</dbReference>
<sequence length="302" mass="33562">MSSAFTSSHDPLRRRLLMALALSPLLGSLPGRAADAPPDIARVAALEWLPIELLLALGVTPLAVADVHNYNLWVAEPKLPATVVDVGQRTEPNLELLQQLQPSLVLLSQGYGPTPRKIQPIAPTMSFGFNDGSGKPLTVARQSLLALGQRLGIESRAVNHLAQFDRFMQDARQRLQSYTRQPLLLFSLIDTRHALIIGQKSLFQEAMDQLGIRNAWQEQTDFWGTAVVGIERLATVRNARVIYLDHGNQAMMDKVSATPLWQSLPFVRQNQLRQVPAVWFYGATLSTMRFCRLLAQAQERAA</sequence>
<keyword evidence="4" id="KW-0410">Iron transport</keyword>
<gene>
    <name evidence="7" type="ORF">PWN146_03702</name>
</gene>
<dbReference type="Pfam" id="PF01497">
    <property type="entry name" value="Peripla_BP_2"/>
    <property type="match status" value="1"/>
</dbReference>
<evidence type="ECO:0000256" key="1">
    <source>
        <dbReference type="ARBA" id="ARBA00004196"/>
    </source>
</evidence>
<dbReference type="PANTHER" id="PTHR30532">
    <property type="entry name" value="IRON III DICITRATE-BINDING PERIPLASMIC PROTEIN"/>
    <property type="match status" value="1"/>
</dbReference>
<evidence type="ECO:0000256" key="4">
    <source>
        <dbReference type="ARBA" id="ARBA00022496"/>
    </source>
</evidence>
<protein>
    <submittedName>
        <fullName evidence="7">Iron complex transport system substrate-binding protein</fullName>
    </submittedName>
</protein>
<proteinExistence type="inferred from homology"/>
<dbReference type="GO" id="GO:1901678">
    <property type="term" value="P:iron coordination entity transport"/>
    <property type="evidence" value="ECO:0007669"/>
    <property type="project" value="UniProtKB-ARBA"/>
</dbReference>
<evidence type="ECO:0000256" key="2">
    <source>
        <dbReference type="ARBA" id="ARBA00008814"/>
    </source>
</evidence>
<dbReference type="GO" id="GO:0030288">
    <property type="term" value="C:outer membrane-bounded periplasmic space"/>
    <property type="evidence" value="ECO:0007669"/>
    <property type="project" value="TreeGrafter"/>
</dbReference>
<evidence type="ECO:0000256" key="5">
    <source>
        <dbReference type="ARBA" id="ARBA00022729"/>
    </source>
</evidence>
<comment type="subcellular location">
    <subcellularLocation>
        <location evidence="1">Cell envelope</location>
    </subcellularLocation>
</comment>
<dbReference type="PANTHER" id="PTHR30532:SF1">
    <property type="entry name" value="IRON(3+)-HYDROXAMATE-BINDING PROTEIN FHUD"/>
    <property type="match status" value="1"/>
</dbReference>
<name>A0A1C3HIZ6_SERMA</name>
<keyword evidence="4" id="KW-0406">Ion transport</keyword>
<dbReference type="AlphaFoldDB" id="A0A1C3HIZ6"/>
<comment type="similarity">
    <text evidence="2">Belongs to the bacterial solute-binding protein 8 family.</text>
</comment>
<dbReference type="InterPro" id="IPR051313">
    <property type="entry name" value="Bact_iron-sidero_bind"/>
</dbReference>
<evidence type="ECO:0000256" key="3">
    <source>
        <dbReference type="ARBA" id="ARBA00022448"/>
    </source>
</evidence>
<reference evidence="7" key="1">
    <citation type="submission" date="2016-05" db="EMBL/GenBank/DDBJ databases">
        <authorList>
            <person name="Cock P.J.A."/>
            <person name="Cock P.J.A."/>
        </authorList>
    </citation>
    <scope>NUCLEOTIDE SEQUENCE</scope>
    <source>
        <strain evidence="7">PWN146_assembly</strain>
    </source>
</reference>
<dbReference type="EMBL" id="LT575490">
    <property type="protein sequence ID" value="SAY44982.1"/>
    <property type="molecule type" value="Genomic_DNA"/>
</dbReference>
<dbReference type="InterPro" id="IPR002491">
    <property type="entry name" value="ABC_transptr_periplasmic_BD"/>
</dbReference>
<keyword evidence="5" id="KW-0732">Signal</keyword>
<evidence type="ECO:0000259" key="6">
    <source>
        <dbReference type="PROSITE" id="PS50983"/>
    </source>
</evidence>
<dbReference type="CDD" id="cd01146">
    <property type="entry name" value="FhuD"/>
    <property type="match status" value="1"/>
</dbReference>
<keyword evidence="4" id="KW-0408">Iron</keyword>
<accession>A0A1C3HIZ6</accession>